<evidence type="ECO:0000313" key="8">
    <source>
        <dbReference type="EMBL" id="RUO22299.1"/>
    </source>
</evidence>
<dbReference type="InterPro" id="IPR039425">
    <property type="entry name" value="RNA_pol_sigma-70-like"/>
</dbReference>
<evidence type="ECO:0000256" key="4">
    <source>
        <dbReference type="ARBA" id="ARBA00023125"/>
    </source>
</evidence>
<dbReference type="NCBIfam" id="NF008890">
    <property type="entry name" value="PRK11924.1-3"/>
    <property type="match status" value="1"/>
</dbReference>
<keyword evidence="5" id="KW-0804">Transcription</keyword>
<evidence type="ECO:0000256" key="3">
    <source>
        <dbReference type="ARBA" id="ARBA00023082"/>
    </source>
</evidence>
<dbReference type="Gene3D" id="1.10.10.10">
    <property type="entry name" value="Winged helix-like DNA-binding domain superfamily/Winged helix DNA-binding domain"/>
    <property type="match status" value="1"/>
</dbReference>
<feature type="domain" description="RNA polymerase sigma-70 region 2" evidence="6">
    <location>
        <begin position="48"/>
        <end position="115"/>
    </location>
</feature>
<dbReference type="PANTHER" id="PTHR43133:SF62">
    <property type="entry name" value="RNA POLYMERASE SIGMA FACTOR SIGZ"/>
    <property type="match status" value="1"/>
</dbReference>
<evidence type="ECO:0000259" key="6">
    <source>
        <dbReference type="Pfam" id="PF04542"/>
    </source>
</evidence>
<dbReference type="GO" id="GO:0003677">
    <property type="term" value="F:DNA binding"/>
    <property type="evidence" value="ECO:0007669"/>
    <property type="project" value="UniProtKB-KW"/>
</dbReference>
<comment type="similarity">
    <text evidence="1">Belongs to the sigma-70 factor family. ECF subfamily.</text>
</comment>
<gene>
    <name evidence="8" type="ORF">CWE08_03680</name>
</gene>
<dbReference type="InterPro" id="IPR013325">
    <property type="entry name" value="RNA_pol_sigma_r2"/>
</dbReference>
<dbReference type="Gene3D" id="1.10.1740.10">
    <property type="match status" value="1"/>
</dbReference>
<evidence type="ECO:0000256" key="5">
    <source>
        <dbReference type="ARBA" id="ARBA00023163"/>
    </source>
</evidence>
<keyword evidence="4" id="KW-0238">DNA-binding</keyword>
<dbReference type="InterPro" id="IPR007627">
    <property type="entry name" value="RNA_pol_sigma70_r2"/>
</dbReference>
<dbReference type="CDD" id="cd06171">
    <property type="entry name" value="Sigma70_r4"/>
    <property type="match status" value="1"/>
</dbReference>
<dbReference type="AlphaFoldDB" id="A0A432VZV5"/>
<dbReference type="PANTHER" id="PTHR43133">
    <property type="entry name" value="RNA POLYMERASE ECF-TYPE SIGMA FACTO"/>
    <property type="match status" value="1"/>
</dbReference>
<comment type="caution">
    <text evidence="8">The sequence shown here is derived from an EMBL/GenBank/DDBJ whole genome shotgun (WGS) entry which is preliminary data.</text>
</comment>
<organism evidence="8 9">
    <name type="scientific">Aliidiomarina iranensis</name>
    <dbReference type="NCBI Taxonomy" id="1434071"/>
    <lineage>
        <taxon>Bacteria</taxon>
        <taxon>Pseudomonadati</taxon>
        <taxon>Pseudomonadota</taxon>
        <taxon>Gammaproteobacteria</taxon>
        <taxon>Alteromonadales</taxon>
        <taxon>Idiomarinaceae</taxon>
        <taxon>Aliidiomarina</taxon>
    </lineage>
</organism>
<dbReference type="InterPro" id="IPR036388">
    <property type="entry name" value="WH-like_DNA-bd_sf"/>
</dbReference>
<dbReference type="InterPro" id="IPR007630">
    <property type="entry name" value="RNA_pol_sigma70_r4"/>
</dbReference>
<dbReference type="GO" id="GO:0016987">
    <property type="term" value="F:sigma factor activity"/>
    <property type="evidence" value="ECO:0007669"/>
    <property type="project" value="UniProtKB-KW"/>
</dbReference>
<dbReference type="SUPFAM" id="SSF88946">
    <property type="entry name" value="Sigma2 domain of RNA polymerase sigma factors"/>
    <property type="match status" value="1"/>
</dbReference>
<accession>A0A432VZV5</accession>
<sequence length="211" mass="24389">MHVMPKSRVTREYMSTSPSKTQEVTTEYLGKLLADVANTRSRRAFSELFKHFAPRLQAFATRQFGNEQTAMDLVQDTMTNVWHKAHLFSPEKGSPTTWIFTIARNIRFDILRKNKHRQNDVSAEDLWPVLSEEMSDSSEDNFALDQNILMQEIGEYYNVLPDAQRIVIEQIYIQGKSQQEVSDELDIPLGTVKSRTRLALQKLKELITAHD</sequence>
<keyword evidence="9" id="KW-1185">Reference proteome</keyword>
<dbReference type="EMBL" id="PIPJ01000002">
    <property type="protein sequence ID" value="RUO22299.1"/>
    <property type="molecule type" value="Genomic_DNA"/>
</dbReference>
<dbReference type="Pfam" id="PF04542">
    <property type="entry name" value="Sigma70_r2"/>
    <property type="match status" value="1"/>
</dbReference>
<protein>
    <submittedName>
        <fullName evidence="8">RNA polymerase subunit sigma</fullName>
    </submittedName>
</protein>
<evidence type="ECO:0000256" key="1">
    <source>
        <dbReference type="ARBA" id="ARBA00010641"/>
    </source>
</evidence>
<dbReference type="SUPFAM" id="SSF88659">
    <property type="entry name" value="Sigma3 and sigma4 domains of RNA polymerase sigma factors"/>
    <property type="match status" value="1"/>
</dbReference>
<dbReference type="InterPro" id="IPR014284">
    <property type="entry name" value="RNA_pol_sigma-70_dom"/>
</dbReference>
<dbReference type="OrthoDB" id="9784272at2"/>
<reference evidence="9" key="1">
    <citation type="journal article" date="2018" name="Front. Microbiol.">
        <title>Genome-Based Analysis Reveals the Taxonomy and Diversity of the Family Idiomarinaceae.</title>
        <authorList>
            <person name="Liu Y."/>
            <person name="Lai Q."/>
            <person name="Shao Z."/>
        </authorList>
    </citation>
    <scope>NUCLEOTIDE SEQUENCE [LARGE SCALE GENOMIC DNA]</scope>
    <source>
        <strain evidence="9">GBPy7</strain>
    </source>
</reference>
<dbReference type="NCBIfam" id="TIGR02937">
    <property type="entry name" value="sigma70-ECF"/>
    <property type="match status" value="1"/>
</dbReference>
<feature type="domain" description="RNA polymerase sigma-70 region 4" evidence="7">
    <location>
        <begin position="159"/>
        <end position="205"/>
    </location>
</feature>
<evidence type="ECO:0000259" key="7">
    <source>
        <dbReference type="Pfam" id="PF04545"/>
    </source>
</evidence>
<dbReference type="Pfam" id="PF04545">
    <property type="entry name" value="Sigma70_r4"/>
    <property type="match status" value="1"/>
</dbReference>
<keyword evidence="3" id="KW-0731">Sigma factor</keyword>
<proteinExistence type="inferred from homology"/>
<keyword evidence="2" id="KW-0805">Transcription regulation</keyword>
<dbReference type="InterPro" id="IPR013324">
    <property type="entry name" value="RNA_pol_sigma_r3/r4-like"/>
</dbReference>
<dbReference type="GO" id="GO:0006352">
    <property type="term" value="P:DNA-templated transcription initiation"/>
    <property type="evidence" value="ECO:0007669"/>
    <property type="project" value="InterPro"/>
</dbReference>
<evidence type="ECO:0000256" key="2">
    <source>
        <dbReference type="ARBA" id="ARBA00023015"/>
    </source>
</evidence>
<evidence type="ECO:0000313" key="9">
    <source>
        <dbReference type="Proteomes" id="UP000288395"/>
    </source>
</evidence>
<name>A0A432VZV5_9GAMM</name>
<dbReference type="Proteomes" id="UP000288395">
    <property type="component" value="Unassembled WGS sequence"/>
</dbReference>